<protein>
    <submittedName>
        <fullName evidence="10">Cation transporter</fullName>
    </submittedName>
</protein>
<keyword evidence="8 9" id="KW-0472">Membrane</keyword>
<organism evidence="10 11">
    <name type="scientific">candidate division TA06 bacterium DG_78</name>
    <dbReference type="NCBI Taxonomy" id="1703772"/>
    <lineage>
        <taxon>Bacteria</taxon>
        <taxon>Bacteria division TA06</taxon>
    </lineage>
</organism>
<evidence type="ECO:0000256" key="2">
    <source>
        <dbReference type="ARBA" id="ARBA00009137"/>
    </source>
</evidence>
<comment type="caution">
    <text evidence="10">The sequence shown here is derived from an EMBL/GenBank/DDBJ whole genome shotgun (WGS) entry which is preliminary data.</text>
</comment>
<reference evidence="10 11" key="1">
    <citation type="journal article" date="2015" name="Microbiome">
        <title>Genomic resolution of linkages in carbon, nitrogen, and sulfur cycling among widespread estuary sediment bacteria.</title>
        <authorList>
            <person name="Baker B.J."/>
            <person name="Lazar C.S."/>
            <person name="Teske A.P."/>
            <person name="Dick G.J."/>
        </authorList>
    </citation>
    <scope>NUCLEOTIDE SEQUENCE [LARGE SCALE GENOMIC DNA]</scope>
    <source>
        <strain evidence="10">DG_78</strain>
    </source>
</reference>
<dbReference type="GO" id="GO:0008324">
    <property type="term" value="F:monoatomic cation transmembrane transporter activity"/>
    <property type="evidence" value="ECO:0007669"/>
    <property type="project" value="InterPro"/>
</dbReference>
<feature type="transmembrane region" description="Helical" evidence="9">
    <location>
        <begin position="42"/>
        <end position="63"/>
    </location>
</feature>
<keyword evidence="4" id="KW-1003">Cell membrane</keyword>
<evidence type="ECO:0000256" key="8">
    <source>
        <dbReference type="ARBA" id="ARBA00023136"/>
    </source>
</evidence>
<feature type="transmembrane region" description="Helical" evidence="9">
    <location>
        <begin position="12"/>
        <end position="36"/>
    </location>
</feature>
<evidence type="ECO:0000256" key="6">
    <source>
        <dbReference type="ARBA" id="ARBA00022989"/>
    </source>
</evidence>
<keyword evidence="7" id="KW-0406">Ion transport</keyword>
<sequence>MRNRFKAIQVILNITGSLLIVLGGFLLLPLVIGFLYGEVETINSFLLPSLISFFLGFLCRSLFRSENPNTTQAMLICSLGWLVCSAIGALPFVIGINTSYLNGFFEAMSGFTTTGITMFTGLDYMPKSILFWRSLTQWIGGLGILTFFLAVTYRGGSAHRLFGAETHKIGMDRPVPGLANTLKILWAIYAGFTLIIIVGLLLAGVSIFDSVCHSFTALSTGGFSPHDASIGYYRLSGYVHYRWIEYILIVGMIMGGTNFLIHYRVARGNIKSLFDNTEMKYWWTLIIVFVIIILIERFVKLEALKPHLFSTSGFFIHIEENFRTVLFQVTAIITTTGFATKDIGSPFFGFVAKQLFLVMMVIGGCIGSTGGGVKVFRVSILFKIIQRELYRLRMPPRAITTPLIDGKPIETDEIYRVSGLFFTWIVLLVIGGCVTAFLSDLGSYESFSGMFSALGNIGPCYIPVRIMGQLNPVIKIVYIFGMLAGRLEILPVLLIFSPKAWRS</sequence>
<dbReference type="Pfam" id="PF02386">
    <property type="entry name" value="TrkH"/>
    <property type="match status" value="1"/>
</dbReference>
<dbReference type="Proteomes" id="UP000051012">
    <property type="component" value="Unassembled WGS sequence"/>
</dbReference>
<feature type="transmembrane region" description="Helical" evidence="9">
    <location>
        <begin position="281"/>
        <end position="299"/>
    </location>
</feature>
<gene>
    <name evidence="10" type="ORF">AMJ52_00930</name>
</gene>
<evidence type="ECO:0000313" key="10">
    <source>
        <dbReference type="EMBL" id="KPJ74328.1"/>
    </source>
</evidence>
<feature type="transmembrane region" description="Helical" evidence="9">
    <location>
        <begin position="134"/>
        <end position="153"/>
    </location>
</feature>
<proteinExistence type="inferred from homology"/>
<evidence type="ECO:0000256" key="7">
    <source>
        <dbReference type="ARBA" id="ARBA00023065"/>
    </source>
</evidence>
<dbReference type="InterPro" id="IPR003445">
    <property type="entry name" value="Cat_transpt"/>
</dbReference>
<dbReference type="GO" id="GO:0030001">
    <property type="term" value="P:metal ion transport"/>
    <property type="evidence" value="ECO:0007669"/>
    <property type="project" value="UniProtKB-ARBA"/>
</dbReference>
<feature type="transmembrane region" description="Helical" evidence="9">
    <location>
        <begin position="184"/>
        <end position="208"/>
    </location>
</feature>
<dbReference type="GO" id="GO:0005886">
    <property type="term" value="C:plasma membrane"/>
    <property type="evidence" value="ECO:0007669"/>
    <property type="project" value="UniProtKB-SubCell"/>
</dbReference>
<comment type="subcellular location">
    <subcellularLocation>
        <location evidence="1">Cell membrane</location>
        <topology evidence="1">Multi-pass membrane protein</topology>
    </subcellularLocation>
</comment>
<evidence type="ECO:0000256" key="9">
    <source>
        <dbReference type="SAM" id="Phobius"/>
    </source>
</evidence>
<evidence type="ECO:0000313" key="11">
    <source>
        <dbReference type="Proteomes" id="UP000051012"/>
    </source>
</evidence>
<evidence type="ECO:0000256" key="4">
    <source>
        <dbReference type="ARBA" id="ARBA00022475"/>
    </source>
</evidence>
<keyword evidence="3" id="KW-0813">Transport</keyword>
<dbReference type="PANTHER" id="PTHR32024">
    <property type="entry name" value="TRK SYSTEM POTASSIUM UPTAKE PROTEIN TRKG-RELATED"/>
    <property type="match status" value="1"/>
</dbReference>
<dbReference type="AlphaFoldDB" id="A0A0S7YHW3"/>
<evidence type="ECO:0000256" key="5">
    <source>
        <dbReference type="ARBA" id="ARBA00022692"/>
    </source>
</evidence>
<evidence type="ECO:0000256" key="3">
    <source>
        <dbReference type="ARBA" id="ARBA00022448"/>
    </source>
</evidence>
<feature type="transmembrane region" description="Helical" evidence="9">
    <location>
        <begin position="476"/>
        <end position="496"/>
    </location>
</feature>
<dbReference type="EMBL" id="LJNI01000007">
    <property type="protein sequence ID" value="KPJ74328.1"/>
    <property type="molecule type" value="Genomic_DNA"/>
</dbReference>
<feature type="transmembrane region" description="Helical" evidence="9">
    <location>
        <begin position="417"/>
        <end position="438"/>
    </location>
</feature>
<keyword evidence="5 9" id="KW-0812">Transmembrane</keyword>
<dbReference type="PANTHER" id="PTHR32024:SF2">
    <property type="entry name" value="TRK SYSTEM POTASSIUM UPTAKE PROTEIN TRKG-RELATED"/>
    <property type="match status" value="1"/>
</dbReference>
<evidence type="ECO:0000256" key="1">
    <source>
        <dbReference type="ARBA" id="ARBA00004651"/>
    </source>
</evidence>
<comment type="similarity">
    <text evidence="2">Belongs to the TrkH potassium transport family.</text>
</comment>
<dbReference type="PATRIC" id="fig|1703772.3.peg.285"/>
<accession>A0A0S7YHW3</accession>
<feature type="transmembrane region" description="Helical" evidence="9">
    <location>
        <begin position="243"/>
        <end position="261"/>
    </location>
</feature>
<feature type="transmembrane region" description="Helical" evidence="9">
    <location>
        <begin position="75"/>
        <end position="94"/>
    </location>
</feature>
<name>A0A0S7YHW3_UNCT6</name>
<keyword evidence="6 9" id="KW-1133">Transmembrane helix</keyword>